<evidence type="ECO:0000256" key="5">
    <source>
        <dbReference type="ARBA" id="ARBA00023319"/>
    </source>
</evidence>
<keyword evidence="3" id="KW-1015">Disulfide bond</keyword>
<dbReference type="InterPro" id="IPR051275">
    <property type="entry name" value="Cell_adhesion_signaling"/>
</dbReference>
<dbReference type="Pfam" id="PF08205">
    <property type="entry name" value="C2-set_2"/>
    <property type="match status" value="1"/>
</dbReference>
<dbReference type="InterPro" id="IPR036179">
    <property type="entry name" value="Ig-like_dom_sf"/>
</dbReference>
<evidence type="ECO:0000256" key="2">
    <source>
        <dbReference type="ARBA" id="ARBA00023136"/>
    </source>
</evidence>
<gene>
    <name evidence="7" type="ORF">O3P69_014612</name>
</gene>
<evidence type="ECO:0000313" key="8">
    <source>
        <dbReference type="Proteomes" id="UP001487740"/>
    </source>
</evidence>
<protein>
    <recommendedName>
        <fullName evidence="6">Ig-like domain-containing protein</fullName>
    </recommendedName>
</protein>
<feature type="domain" description="Ig-like" evidence="6">
    <location>
        <begin position="9"/>
        <end position="107"/>
    </location>
</feature>
<dbReference type="EMBL" id="JARAKH010000022">
    <property type="protein sequence ID" value="KAK8392366.1"/>
    <property type="molecule type" value="Genomic_DNA"/>
</dbReference>
<proteinExistence type="predicted"/>
<accession>A0AAW0TYN8</accession>
<dbReference type="GO" id="GO:0050839">
    <property type="term" value="F:cell adhesion molecule binding"/>
    <property type="evidence" value="ECO:0007669"/>
    <property type="project" value="TreeGrafter"/>
</dbReference>
<dbReference type="PROSITE" id="PS50835">
    <property type="entry name" value="IG_LIKE"/>
    <property type="match status" value="1"/>
</dbReference>
<keyword evidence="2" id="KW-0472">Membrane</keyword>
<dbReference type="GO" id="GO:0098609">
    <property type="term" value="P:cell-cell adhesion"/>
    <property type="evidence" value="ECO:0007669"/>
    <property type="project" value="TreeGrafter"/>
</dbReference>
<keyword evidence="4" id="KW-0325">Glycoprotein</keyword>
<dbReference type="AlphaFoldDB" id="A0AAW0TYN8"/>
<evidence type="ECO:0000256" key="1">
    <source>
        <dbReference type="ARBA" id="ARBA00004479"/>
    </source>
</evidence>
<dbReference type="InterPro" id="IPR013783">
    <property type="entry name" value="Ig-like_fold"/>
</dbReference>
<organism evidence="7 8">
    <name type="scientific">Scylla paramamosain</name>
    <name type="common">Mud crab</name>
    <dbReference type="NCBI Taxonomy" id="85552"/>
    <lineage>
        <taxon>Eukaryota</taxon>
        <taxon>Metazoa</taxon>
        <taxon>Ecdysozoa</taxon>
        <taxon>Arthropoda</taxon>
        <taxon>Crustacea</taxon>
        <taxon>Multicrustacea</taxon>
        <taxon>Malacostraca</taxon>
        <taxon>Eumalacostraca</taxon>
        <taxon>Eucarida</taxon>
        <taxon>Decapoda</taxon>
        <taxon>Pleocyemata</taxon>
        <taxon>Brachyura</taxon>
        <taxon>Eubrachyura</taxon>
        <taxon>Portunoidea</taxon>
        <taxon>Portunidae</taxon>
        <taxon>Portuninae</taxon>
        <taxon>Scylla</taxon>
    </lineage>
</organism>
<evidence type="ECO:0000259" key="6">
    <source>
        <dbReference type="PROSITE" id="PS50835"/>
    </source>
</evidence>
<dbReference type="Proteomes" id="UP001487740">
    <property type="component" value="Unassembled WGS sequence"/>
</dbReference>
<evidence type="ECO:0000256" key="3">
    <source>
        <dbReference type="ARBA" id="ARBA00023157"/>
    </source>
</evidence>
<evidence type="ECO:0000313" key="7">
    <source>
        <dbReference type="EMBL" id="KAK8392366.1"/>
    </source>
</evidence>
<dbReference type="SUPFAM" id="SSF48726">
    <property type="entry name" value="Immunoglobulin"/>
    <property type="match status" value="1"/>
</dbReference>
<dbReference type="GO" id="GO:0005886">
    <property type="term" value="C:plasma membrane"/>
    <property type="evidence" value="ECO:0007669"/>
    <property type="project" value="TreeGrafter"/>
</dbReference>
<dbReference type="InterPro" id="IPR007110">
    <property type="entry name" value="Ig-like_dom"/>
</dbReference>
<sequence length="176" mass="19197">MLCVRTVAPWDVEVSVRPASVREGHEVTLSCQSSPSLPRSNLTWTFDGVPLHPLAASSTSPGAHGGVVTRSEVRLRPQARDNGRAVVCTAMNGLDQPVHGEARLDVTHPPIWVAKPPEKVDVFEGAELIITAEALSNPGPVRFCVSDGYEGETSEKTENVRLGEDWVRRREGRLNR</sequence>
<keyword evidence="5" id="KW-0393">Immunoglobulin domain</keyword>
<evidence type="ECO:0000256" key="4">
    <source>
        <dbReference type="ARBA" id="ARBA00023180"/>
    </source>
</evidence>
<reference evidence="7 8" key="1">
    <citation type="submission" date="2023-03" db="EMBL/GenBank/DDBJ databases">
        <title>High-quality genome of Scylla paramamosain provides insights in environmental adaptation.</title>
        <authorList>
            <person name="Zhang L."/>
        </authorList>
    </citation>
    <scope>NUCLEOTIDE SEQUENCE [LARGE SCALE GENOMIC DNA]</scope>
    <source>
        <strain evidence="7">LZ_2023a</strain>
        <tissue evidence="7">Muscle</tissue>
    </source>
</reference>
<dbReference type="Gene3D" id="2.60.40.10">
    <property type="entry name" value="Immunoglobulins"/>
    <property type="match status" value="1"/>
</dbReference>
<name>A0AAW0TYN8_SCYPA</name>
<dbReference type="InterPro" id="IPR013162">
    <property type="entry name" value="CD80_C2-set"/>
</dbReference>
<dbReference type="PANTHER" id="PTHR11640">
    <property type="entry name" value="NEPHRIN"/>
    <property type="match status" value="1"/>
</dbReference>
<comment type="caution">
    <text evidence="7">The sequence shown here is derived from an EMBL/GenBank/DDBJ whole genome shotgun (WGS) entry which is preliminary data.</text>
</comment>
<comment type="subcellular location">
    <subcellularLocation>
        <location evidence="1">Membrane</location>
        <topology evidence="1">Single-pass type I membrane protein</topology>
    </subcellularLocation>
</comment>
<keyword evidence="8" id="KW-1185">Reference proteome</keyword>
<dbReference type="PANTHER" id="PTHR11640:SF31">
    <property type="entry name" value="IRREGULAR CHIASM C-ROUGHEST PROTEIN-RELATED"/>
    <property type="match status" value="1"/>
</dbReference>
<dbReference type="GO" id="GO:0005911">
    <property type="term" value="C:cell-cell junction"/>
    <property type="evidence" value="ECO:0007669"/>
    <property type="project" value="TreeGrafter"/>
</dbReference>